<dbReference type="AlphaFoldDB" id="A0A455U7E0"/>
<organism evidence="3 4">
    <name type="scientific">Vreelandella sulfidaeris</name>
    <dbReference type="NCBI Taxonomy" id="115553"/>
    <lineage>
        <taxon>Bacteria</taxon>
        <taxon>Pseudomonadati</taxon>
        <taxon>Pseudomonadota</taxon>
        <taxon>Gammaproteobacteria</taxon>
        <taxon>Oceanospirillales</taxon>
        <taxon>Halomonadaceae</taxon>
        <taxon>Vreelandella</taxon>
    </lineage>
</organism>
<dbReference type="PANTHER" id="PTHR43356:SF3">
    <property type="entry name" value="PHOSPHATE ACETYLTRANSFERASE"/>
    <property type="match status" value="1"/>
</dbReference>
<accession>A0A455U7E0</accession>
<feature type="domain" description="DRTGG" evidence="2">
    <location>
        <begin position="4"/>
        <end position="92"/>
    </location>
</feature>
<sequence length="199" mass="21938">MLSTSLCARSATNALHIFKPGSLVVASGDRDDVVLASALATMNGTQLAGVLLTNGFIPNENMIEMCRPALKTGLPVLVVETDSLTTAQNLSQLSSEIPMDDFERAEQVARYVAAHMDLDWLKSKLSHGYTRRLSPSAFRYQLVKLAQQVKKACGTARRGRAAHRRGRDYLSAPRHCRLCAAREARRYRERGAQPRADTP</sequence>
<evidence type="ECO:0000259" key="2">
    <source>
        <dbReference type="Pfam" id="PF07085"/>
    </source>
</evidence>
<name>A0A455U7E0_9GAMM</name>
<evidence type="ECO:0000313" key="4">
    <source>
        <dbReference type="Proteomes" id="UP000320231"/>
    </source>
</evidence>
<reference evidence="3 4" key="1">
    <citation type="journal article" date="2019" name="Microbiol. Resour. Announc.">
        <title>Complete Genome Sequence of Halomonas sulfidaeris Strain Esulfide1 Isolated from a Metal Sulfide Rock at a Depth of 2,200 Meters, Obtained Using Nanopore Sequencing.</title>
        <authorList>
            <person name="Saito M."/>
            <person name="Nishigata A."/>
            <person name="Galipon J."/>
            <person name="Arakawa K."/>
        </authorList>
    </citation>
    <scope>NUCLEOTIDE SEQUENCE [LARGE SCALE GENOMIC DNA]</scope>
    <source>
        <strain evidence="3 4">ATCC BAA-803</strain>
    </source>
</reference>
<comment type="subunit">
    <text evidence="1">Homohexamer.</text>
</comment>
<dbReference type="PANTHER" id="PTHR43356">
    <property type="entry name" value="PHOSPHATE ACETYLTRANSFERASE"/>
    <property type="match status" value="1"/>
</dbReference>
<dbReference type="Pfam" id="PF07085">
    <property type="entry name" value="DRTGG"/>
    <property type="match status" value="1"/>
</dbReference>
<proteinExistence type="predicted"/>
<dbReference type="InterPro" id="IPR028979">
    <property type="entry name" value="Ser_kin/Pase_Hpr-like_N_sf"/>
</dbReference>
<dbReference type="InterPro" id="IPR010766">
    <property type="entry name" value="DRTGG"/>
</dbReference>
<dbReference type="InterPro" id="IPR050500">
    <property type="entry name" value="Phos_Acetyltrans/Butyryltrans"/>
</dbReference>
<evidence type="ECO:0000313" key="3">
    <source>
        <dbReference type="EMBL" id="BBI60168.1"/>
    </source>
</evidence>
<dbReference type="EMBL" id="AP019514">
    <property type="protein sequence ID" value="BBI60168.1"/>
    <property type="molecule type" value="Genomic_DNA"/>
</dbReference>
<protein>
    <recommendedName>
        <fullName evidence="2">DRTGG domain-containing protein</fullName>
    </recommendedName>
</protein>
<dbReference type="SUPFAM" id="SSF75138">
    <property type="entry name" value="HprK N-terminal domain-like"/>
    <property type="match status" value="1"/>
</dbReference>
<dbReference type="Gene3D" id="3.40.1390.20">
    <property type="entry name" value="HprK N-terminal domain-like"/>
    <property type="match status" value="1"/>
</dbReference>
<dbReference type="KEGG" id="hsr:HSBAA_14740"/>
<evidence type="ECO:0000256" key="1">
    <source>
        <dbReference type="ARBA" id="ARBA00011643"/>
    </source>
</evidence>
<gene>
    <name evidence="3" type="ORF">HSBAA_14740</name>
</gene>
<dbReference type="Proteomes" id="UP000320231">
    <property type="component" value="Chromosome"/>
</dbReference>